<dbReference type="RefSeq" id="WP_200615330.1">
    <property type="nucleotide sequence ID" value="NZ_CP071518.1"/>
</dbReference>
<dbReference type="PANTHER" id="PTHR42776">
    <property type="entry name" value="SERINE PEPTIDASE S9 FAMILY MEMBER"/>
    <property type="match status" value="1"/>
</dbReference>
<evidence type="ECO:0000256" key="2">
    <source>
        <dbReference type="SAM" id="SignalP"/>
    </source>
</evidence>
<dbReference type="AlphaFoldDB" id="A0A974XZX7"/>
<keyword evidence="5" id="KW-1185">Reference proteome</keyword>
<name>A0A974XZX7_9GAMM</name>
<feature type="chain" id="PRO_5037179539" evidence="2">
    <location>
        <begin position="22"/>
        <end position="661"/>
    </location>
</feature>
<dbReference type="GO" id="GO:0006508">
    <property type="term" value="P:proteolysis"/>
    <property type="evidence" value="ECO:0007669"/>
    <property type="project" value="InterPro"/>
</dbReference>
<evidence type="ECO:0000313" key="4">
    <source>
        <dbReference type="EMBL" id="QSX78866.1"/>
    </source>
</evidence>
<accession>A0A974XZX7</accession>
<dbReference type="Proteomes" id="UP000639274">
    <property type="component" value="Chromosome"/>
</dbReference>
<dbReference type="GO" id="GO:0004252">
    <property type="term" value="F:serine-type endopeptidase activity"/>
    <property type="evidence" value="ECO:0007669"/>
    <property type="project" value="TreeGrafter"/>
</dbReference>
<proteinExistence type="predicted"/>
<dbReference type="EMBL" id="CP071518">
    <property type="protein sequence ID" value="QSX78866.1"/>
    <property type="molecule type" value="Genomic_DNA"/>
</dbReference>
<dbReference type="PANTHER" id="PTHR42776:SF27">
    <property type="entry name" value="DIPEPTIDYL PEPTIDASE FAMILY MEMBER 6"/>
    <property type="match status" value="1"/>
</dbReference>
<dbReference type="Gene3D" id="3.40.50.1820">
    <property type="entry name" value="alpha/beta hydrolase"/>
    <property type="match status" value="1"/>
</dbReference>
<evidence type="ECO:0000313" key="5">
    <source>
        <dbReference type="Proteomes" id="UP000639274"/>
    </source>
</evidence>
<dbReference type="SUPFAM" id="SSF82171">
    <property type="entry name" value="DPP6 N-terminal domain-like"/>
    <property type="match status" value="1"/>
</dbReference>
<sequence>MNKWWGWALAALVAVALPARADVDLEQYLRREGFIRVKISPDGLHYAATVHWQDRIGLVVMRRSDQKIVSSAVGDKGSEIESFWWANSERVVLSTAESLGSRDQPYSTGQLFALGLDSDRLKPLTSPVSKLQLAKNDSKSGWQVATMIDTLPADPRHVLVAMWDATDTNPKTHVDSVDVYSGSHKRVATAPTRAATFATDTQGEVRFAVGHDKDNFSELYYRQDPQSEWRLINSQAESGRIETPLGFARDGVTAYLQVTQPSGPDAIVAFNTASGERKEVLRHASADPLDVVYDSDERTVIGAHYMADTVTTKLIDETSTTARLQRALERAFPGSAVQITSFTQDGGLALVQVWNDRTHDTYLFDTKTMAAAPVLAQRPWMDRARLAPSRQVELTARDGMKLYGYLTLPRGATASQPLPMVVMPHGGPYGIFDRWSYDDDTQLLADAGYAVLRLNFRGSGNHGRSYQVAGAREWGGKMQDDVTDATRWAIDQKIADPSKICIYGASYGGYAALMGVAREPALYRCAAGYVGVYDLEAMHRQDSRDSRYLRLFMEDWVGERSSLDARSPVLLADRIKVPVLLAAGGEDRVAPIAHSQKMELALHKAGVPVETLYFDTEGHGFYAQEHQREFYVRLLDFLGRHLGGARAAAAGTSGAKGKPGR</sequence>
<protein>
    <submittedName>
        <fullName evidence="4">S9 family peptidase</fullName>
    </submittedName>
</protein>
<reference evidence="4 5" key="1">
    <citation type="submission" date="2021-03" db="EMBL/GenBank/DDBJ databases">
        <title>Lysobacter sp. nov. isolated from soil of gangwondo yeongwol, south Korea.</title>
        <authorList>
            <person name="Kim K.R."/>
            <person name="Kim K.H."/>
            <person name="Jeon C.O."/>
        </authorList>
    </citation>
    <scope>NUCLEOTIDE SEQUENCE [LARGE SCALE GENOMIC DNA]</scope>
    <source>
        <strain evidence="4 5">R19</strain>
    </source>
</reference>
<dbReference type="SUPFAM" id="SSF53474">
    <property type="entry name" value="alpha/beta-Hydrolases"/>
    <property type="match status" value="1"/>
</dbReference>
<dbReference type="KEGG" id="lsf:I8J32_002785"/>
<keyword evidence="1" id="KW-0378">Hydrolase</keyword>
<organism evidence="4 5">
    <name type="scientific">Agrilutibacter solisilvae</name>
    <dbReference type="NCBI Taxonomy" id="2763317"/>
    <lineage>
        <taxon>Bacteria</taxon>
        <taxon>Pseudomonadati</taxon>
        <taxon>Pseudomonadota</taxon>
        <taxon>Gammaproteobacteria</taxon>
        <taxon>Lysobacterales</taxon>
        <taxon>Lysobacteraceae</taxon>
        <taxon>Agrilutibacter</taxon>
    </lineage>
</organism>
<feature type="domain" description="Peptidase S9 prolyl oligopeptidase catalytic" evidence="3">
    <location>
        <begin position="435"/>
        <end position="644"/>
    </location>
</feature>
<evidence type="ECO:0000256" key="1">
    <source>
        <dbReference type="ARBA" id="ARBA00022801"/>
    </source>
</evidence>
<evidence type="ECO:0000259" key="3">
    <source>
        <dbReference type="Pfam" id="PF00326"/>
    </source>
</evidence>
<dbReference type="InterPro" id="IPR029058">
    <property type="entry name" value="AB_hydrolase_fold"/>
</dbReference>
<gene>
    <name evidence="4" type="ORF">I8J32_002785</name>
</gene>
<feature type="signal peptide" evidence="2">
    <location>
        <begin position="1"/>
        <end position="21"/>
    </location>
</feature>
<dbReference type="Pfam" id="PF00326">
    <property type="entry name" value="Peptidase_S9"/>
    <property type="match status" value="1"/>
</dbReference>
<dbReference type="InterPro" id="IPR001375">
    <property type="entry name" value="Peptidase_S9_cat"/>
</dbReference>
<keyword evidence="2" id="KW-0732">Signal</keyword>